<feature type="domain" description="RING-type" evidence="12">
    <location>
        <begin position="393"/>
        <end position="435"/>
    </location>
</feature>
<dbReference type="Pfam" id="PF13639">
    <property type="entry name" value="zf-RING_2"/>
    <property type="match status" value="1"/>
</dbReference>
<evidence type="ECO:0000259" key="12">
    <source>
        <dbReference type="PROSITE" id="PS50089"/>
    </source>
</evidence>
<proteinExistence type="predicted"/>
<evidence type="ECO:0000256" key="6">
    <source>
        <dbReference type="ARBA" id="ARBA00022989"/>
    </source>
</evidence>
<dbReference type="InterPro" id="IPR013083">
    <property type="entry name" value="Znf_RING/FYVE/PHD"/>
</dbReference>
<feature type="signal peptide" evidence="11">
    <location>
        <begin position="1"/>
        <end position="28"/>
    </location>
</feature>
<evidence type="ECO:0000256" key="10">
    <source>
        <dbReference type="SAM" id="Phobius"/>
    </source>
</evidence>
<feature type="compositionally biased region" description="Basic and acidic residues" evidence="9">
    <location>
        <begin position="339"/>
        <end position="360"/>
    </location>
</feature>
<comment type="subcellular location">
    <subcellularLocation>
        <location evidence="1">Membrane</location>
    </subcellularLocation>
</comment>
<dbReference type="EMBL" id="JANBPT010001001">
    <property type="protein sequence ID" value="KAJ1910821.1"/>
    <property type="molecule type" value="Genomic_DNA"/>
</dbReference>
<keyword evidence="4 8" id="KW-0863">Zinc-finger</keyword>
<keyword evidence="2 10" id="KW-0812">Transmembrane</keyword>
<dbReference type="OrthoDB" id="8062037at2759"/>
<dbReference type="PANTHER" id="PTHR46539">
    <property type="entry name" value="E3 UBIQUITIN-PROTEIN LIGASE ATL42"/>
    <property type="match status" value="1"/>
</dbReference>
<dbReference type="PANTHER" id="PTHR46539:SF9">
    <property type="entry name" value="RING-H2 FINGER PROTEIN ATL56"/>
    <property type="match status" value="1"/>
</dbReference>
<dbReference type="GO" id="GO:0016020">
    <property type="term" value="C:membrane"/>
    <property type="evidence" value="ECO:0007669"/>
    <property type="project" value="UniProtKB-SubCell"/>
</dbReference>
<evidence type="ECO:0000256" key="8">
    <source>
        <dbReference type="PROSITE-ProRule" id="PRU00175"/>
    </source>
</evidence>
<dbReference type="SMART" id="SM00184">
    <property type="entry name" value="RING"/>
    <property type="match status" value="1"/>
</dbReference>
<feature type="chain" id="PRO_5040891956" description="RING-type domain-containing protein" evidence="11">
    <location>
        <begin position="29"/>
        <end position="486"/>
    </location>
</feature>
<feature type="compositionally biased region" description="Polar residues" evidence="9">
    <location>
        <begin position="172"/>
        <end position="190"/>
    </location>
</feature>
<reference evidence="13" key="1">
    <citation type="submission" date="2022-07" db="EMBL/GenBank/DDBJ databases">
        <title>Phylogenomic reconstructions and comparative analyses of Kickxellomycotina fungi.</title>
        <authorList>
            <person name="Reynolds N.K."/>
            <person name="Stajich J.E."/>
            <person name="Barry K."/>
            <person name="Grigoriev I.V."/>
            <person name="Crous P."/>
            <person name="Smith M.E."/>
        </authorList>
    </citation>
    <scope>NUCLEOTIDE SEQUENCE</scope>
    <source>
        <strain evidence="13">RSA 861</strain>
    </source>
</reference>
<protein>
    <recommendedName>
        <fullName evidence="12">RING-type domain-containing protein</fullName>
    </recommendedName>
</protein>
<evidence type="ECO:0000256" key="4">
    <source>
        <dbReference type="ARBA" id="ARBA00022771"/>
    </source>
</evidence>
<keyword evidence="14" id="KW-1185">Reference proteome</keyword>
<gene>
    <name evidence="13" type="ORF">IWQ60_010447</name>
</gene>
<organism evidence="13 14">
    <name type="scientific">Tieghemiomyces parasiticus</name>
    <dbReference type="NCBI Taxonomy" id="78921"/>
    <lineage>
        <taxon>Eukaryota</taxon>
        <taxon>Fungi</taxon>
        <taxon>Fungi incertae sedis</taxon>
        <taxon>Zoopagomycota</taxon>
        <taxon>Kickxellomycotina</taxon>
        <taxon>Dimargaritomycetes</taxon>
        <taxon>Dimargaritales</taxon>
        <taxon>Dimargaritaceae</taxon>
        <taxon>Tieghemiomyces</taxon>
    </lineage>
</organism>
<keyword evidence="6 10" id="KW-1133">Transmembrane helix</keyword>
<feature type="region of interest" description="Disordered" evidence="9">
    <location>
        <begin position="326"/>
        <end position="368"/>
    </location>
</feature>
<dbReference type="SUPFAM" id="SSF57850">
    <property type="entry name" value="RING/U-box"/>
    <property type="match status" value="1"/>
</dbReference>
<dbReference type="CDD" id="cd16473">
    <property type="entry name" value="RING-H2_RNF103"/>
    <property type="match status" value="1"/>
</dbReference>
<feature type="region of interest" description="Disordered" evidence="9">
    <location>
        <begin position="171"/>
        <end position="193"/>
    </location>
</feature>
<dbReference type="Gene3D" id="3.30.40.10">
    <property type="entry name" value="Zinc/RING finger domain, C3HC4 (zinc finger)"/>
    <property type="match status" value="1"/>
</dbReference>
<sequence length="486" mass="54215">MQPLGLGSSRGLPRFFLCVNLFFLRALGINGGVLTIANDHVSLDPVTFDVTANLTTSAVMTNQELRGRTTVTNRPTNTEGILFQYDIGNWPAFLDSADHIVAITASSYDEIRRLTKVIQRPRIKAGIICPSSPSDSYDRIVLDRDDIAFSWYLIDYGSCKDLADQLTMFQRDPNNNTTANRDGGTNQAPNGPSYHRAWTRLQYGGVMQSSTSSGLGSNVTLIIGIVVPIVIISFIVVPLFFLRRKQLTKKREEKTLREARLNRRLIKTQMLLAKSALSTRAPPLSDDQLAMVPLISYTETMAGQLVFCIEYAIQRFRMCQDALATSSDEDSNSDDDYEWEKRDDDCSELDHASRSTRSDSDGPTVLPRGEKTVTYESVMQNLRQRRLVGSPQCPVCEDPFTPGETLRHLSCQHAFHAYCVDEWLTKRSARCPLCKLNVTPGRALSGWASLDAITLHSSARDQAFSSLTIKEMPADTARNTTPTPLW</sequence>
<dbReference type="AlphaFoldDB" id="A0A9W8DIF0"/>
<dbReference type="PROSITE" id="PS50089">
    <property type="entry name" value="ZF_RING_2"/>
    <property type="match status" value="1"/>
</dbReference>
<evidence type="ECO:0000313" key="13">
    <source>
        <dbReference type="EMBL" id="KAJ1910821.1"/>
    </source>
</evidence>
<name>A0A9W8DIF0_9FUNG</name>
<keyword evidence="7 10" id="KW-0472">Membrane</keyword>
<evidence type="ECO:0000313" key="14">
    <source>
        <dbReference type="Proteomes" id="UP001150569"/>
    </source>
</evidence>
<evidence type="ECO:0000256" key="2">
    <source>
        <dbReference type="ARBA" id="ARBA00022692"/>
    </source>
</evidence>
<feature type="transmembrane region" description="Helical" evidence="10">
    <location>
        <begin position="219"/>
        <end position="242"/>
    </location>
</feature>
<evidence type="ECO:0000256" key="7">
    <source>
        <dbReference type="ARBA" id="ARBA00023136"/>
    </source>
</evidence>
<keyword evidence="11" id="KW-0732">Signal</keyword>
<keyword evidence="5" id="KW-0862">Zinc</keyword>
<evidence type="ECO:0000256" key="11">
    <source>
        <dbReference type="SAM" id="SignalP"/>
    </source>
</evidence>
<evidence type="ECO:0000256" key="1">
    <source>
        <dbReference type="ARBA" id="ARBA00004370"/>
    </source>
</evidence>
<comment type="caution">
    <text evidence="13">The sequence shown here is derived from an EMBL/GenBank/DDBJ whole genome shotgun (WGS) entry which is preliminary data.</text>
</comment>
<dbReference type="GO" id="GO:0008270">
    <property type="term" value="F:zinc ion binding"/>
    <property type="evidence" value="ECO:0007669"/>
    <property type="project" value="UniProtKB-KW"/>
</dbReference>
<accession>A0A9W8DIF0</accession>
<dbReference type="Proteomes" id="UP001150569">
    <property type="component" value="Unassembled WGS sequence"/>
</dbReference>
<evidence type="ECO:0000256" key="5">
    <source>
        <dbReference type="ARBA" id="ARBA00022833"/>
    </source>
</evidence>
<keyword evidence="3" id="KW-0479">Metal-binding</keyword>
<evidence type="ECO:0000256" key="3">
    <source>
        <dbReference type="ARBA" id="ARBA00022723"/>
    </source>
</evidence>
<evidence type="ECO:0000256" key="9">
    <source>
        <dbReference type="SAM" id="MobiDB-lite"/>
    </source>
</evidence>
<dbReference type="InterPro" id="IPR001841">
    <property type="entry name" value="Znf_RING"/>
</dbReference>
<feature type="compositionally biased region" description="Acidic residues" evidence="9">
    <location>
        <begin position="327"/>
        <end position="338"/>
    </location>
</feature>